<evidence type="ECO:0000256" key="8">
    <source>
        <dbReference type="ARBA" id="ARBA00022776"/>
    </source>
</evidence>
<keyword evidence="8" id="KW-0498">Mitosis</keyword>
<proteinExistence type="inferred from homology"/>
<keyword evidence="13" id="KW-1185">Reference proteome</keyword>
<dbReference type="GO" id="GO:0005737">
    <property type="term" value="C:cytoplasm"/>
    <property type="evidence" value="ECO:0007669"/>
    <property type="project" value="UniProtKB-SubCell"/>
</dbReference>
<name>A0A2I0TIX7_LIMLA</name>
<evidence type="ECO:0000256" key="11">
    <source>
        <dbReference type="SAM" id="MobiDB-lite"/>
    </source>
</evidence>
<dbReference type="EMBL" id="KZ509773">
    <property type="protein sequence ID" value="PKU33736.1"/>
    <property type="molecule type" value="Genomic_DNA"/>
</dbReference>
<feature type="region of interest" description="Disordered" evidence="11">
    <location>
        <begin position="1"/>
        <end position="62"/>
    </location>
</feature>
<dbReference type="InterPro" id="IPR022816">
    <property type="entry name" value="Condensin_barren_su2"/>
</dbReference>
<dbReference type="GO" id="GO:0000796">
    <property type="term" value="C:condensin complex"/>
    <property type="evidence" value="ECO:0007669"/>
    <property type="project" value="InterPro"/>
</dbReference>
<accession>A0A2I0TIX7</accession>
<feature type="compositionally biased region" description="Low complexity" evidence="11">
    <location>
        <begin position="1"/>
        <end position="14"/>
    </location>
</feature>
<dbReference type="OrthoDB" id="362021at2759"/>
<reference evidence="13" key="2">
    <citation type="submission" date="2017-12" db="EMBL/GenBank/DDBJ databases">
        <title>Genome sequence of the Bar-tailed Godwit (Limosa lapponica baueri).</title>
        <authorList>
            <person name="Lima N.C.B."/>
            <person name="Parody-Merino A.M."/>
            <person name="Battley P.F."/>
            <person name="Fidler A.E."/>
            <person name="Prosdocimi F."/>
        </authorList>
    </citation>
    <scope>NUCLEOTIDE SEQUENCE [LARGE SCALE GENOMIC DNA]</scope>
</reference>
<evidence type="ECO:0000256" key="9">
    <source>
        <dbReference type="ARBA" id="ARBA00023067"/>
    </source>
</evidence>
<keyword evidence="6" id="KW-0963">Cytoplasm</keyword>
<keyword evidence="5" id="KW-0158">Chromosome</keyword>
<evidence type="ECO:0000256" key="4">
    <source>
        <dbReference type="ARBA" id="ARBA00016065"/>
    </source>
</evidence>
<keyword evidence="7" id="KW-0132">Cell division</keyword>
<dbReference type="PANTHER" id="PTHR13108">
    <property type="entry name" value="CONDENSIN COMPLEX SUBUNIT 2"/>
    <property type="match status" value="1"/>
</dbReference>
<evidence type="ECO:0000256" key="2">
    <source>
        <dbReference type="ARBA" id="ARBA00004496"/>
    </source>
</evidence>
<evidence type="ECO:0000256" key="7">
    <source>
        <dbReference type="ARBA" id="ARBA00022618"/>
    </source>
</evidence>
<protein>
    <recommendedName>
        <fullName evidence="4">Condensin complex subunit 2</fullName>
    </recommendedName>
</protein>
<organism evidence="12 13">
    <name type="scientific">Limosa lapponica baueri</name>
    <dbReference type="NCBI Taxonomy" id="1758121"/>
    <lineage>
        <taxon>Eukaryota</taxon>
        <taxon>Metazoa</taxon>
        <taxon>Chordata</taxon>
        <taxon>Craniata</taxon>
        <taxon>Vertebrata</taxon>
        <taxon>Euteleostomi</taxon>
        <taxon>Archelosauria</taxon>
        <taxon>Archosauria</taxon>
        <taxon>Dinosauria</taxon>
        <taxon>Saurischia</taxon>
        <taxon>Theropoda</taxon>
        <taxon>Coelurosauria</taxon>
        <taxon>Aves</taxon>
        <taxon>Neognathae</taxon>
        <taxon>Neoaves</taxon>
        <taxon>Charadriiformes</taxon>
        <taxon>Scolopacidae</taxon>
        <taxon>Limosa</taxon>
    </lineage>
</organism>
<evidence type="ECO:0000313" key="13">
    <source>
        <dbReference type="Proteomes" id="UP000233556"/>
    </source>
</evidence>
<dbReference type="GO" id="GO:0051301">
    <property type="term" value="P:cell division"/>
    <property type="evidence" value="ECO:0007669"/>
    <property type="project" value="UniProtKB-KW"/>
</dbReference>
<evidence type="ECO:0000256" key="6">
    <source>
        <dbReference type="ARBA" id="ARBA00022490"/>
    </source>
</evidence>
<dbReference type="GO" id="GO:0007076">
    <property type="term" value="P:mitotic chromosome condensation"/>
    <property type="evidence" value="ECO:0007669"/>
    <property type="project" value="InterPro"/>
</dbReference>
<evidence type="ECO:0000256" key="5">
    <source>
        <dbReference type="ARBA" id="ARBA00022454"/>
    </source>
</evidence>
<comment type="subcellular location">
    <subcellularLocation>
        <location evidence="1">Chromosome</location>
    </subcellularLocation>
    <subcellularLocation>
        <location evidence="2">Cytoplasm</location>
    </subcellularLocation>
</comment>
<keyword evidence="9" id="KW-0226">DNA condensation</keyword>
<reference evidence="13" key="1">
    <citation type="submission" date="2017-11" db="EMBL/GenBank/DDBJ databases">
        <authorList>
            <person name="Lima N.C."/>
            <person name="Parody-Merino A.M."/>
            <person name="Battley P.F."/>
            <person name="Fidler A.E."/>
            <person name="Prosdocimi F."/>
        </authorList>
    </citation>
    <scope>NUCLEOTIDE SEQUENCE [LARGE SCALE GENOMIC DNA]</scope>
</reference>
<gene>
    <name evidence="12" type="ORF">llap_15960</name>
</gene>
<dbReference type="GO" id="GO:0003682">
    <property type="term" value="F:chromatin binding"/>
    <property type="evidence" value="ECO:0007669"/>
    <property type="project" value="TreeGrafter"/>
</dbReference>
<evidence type="ECO:0000313" key="12">
    <source>
        <dbReference type="EMBL" id="PKU33736.1"/>
    </source>
</evidence>
<dbReference type="Pfam" id="PF05786">
    <property type="entry name" value="Cnd2"/>
    <property type="match status" value="2"/>
</dbReference>
<dbReference type="AlphaFoldDB" id="A0A2I0TIX7"/>
<evidence type="ECO:0000256" key="3">
    <source>
        <dbReference type="ARBA" id="ARBA00009471"/>
    </source>
</evidence>
<keyword evidence="10" id="KW-0131">Cell cycle</keyword>
<sequence length="384" mass="42746">MSVLTPRRGPAASPAPRPLGSTGTPVLAECPGNDDERERRQRRRSRVTDLQLGSTDSPLGLASPRQAEAWQPALPQWTNAQISDHYSTCIKLSTENKITTKNAFGLHLIDYMTEILKQKDSELTNFKTDPMFQKTAASFDECSTAGIFLTGLRTQNCHSELLFDSKIVPLPSSETVTLPNSDPVNVMDLKPDADSEKETKKRSVKKAFEVNFDEDIDFEAYFRKTKASVTLAKSILENENTKSTTLPADFNYDPSNILQLFLKPAVKLCRMPKTNSPLDHEDEIGEYDYNNPNDTSNFCPALQALSLLLLQLLQLLRLLLLLLLRLRSLPPLLLLRELPWGTAFWGLCPYFVLGNLVGPGHVLVPAWPSPSAWPHWSPGSSGCP</sequence>
<dbReference type="PANTHER" id="PTHR13108:SF9">
    <property type="entry name" value="CONDENSIN COMPLEX SUBUNIT 2"/>
    <property type="match status" value="1"/>
</dbReference>
<evidence type="ECO:0000256" key="1">
    <source>
        <dbReference type="ARBA" id="ARBA00004286"/>
    </source>
</evidence>
<evidence type="ECO:0000256" key="10">
    <source>
        <dbReference type="ARBA" id="ARBA00023306"/>
    </source>
</evidence>
<dbReference type="Proteomes" id="UP000233556">
    <property type="component" value="Unassembled WGS sequence"/>
</dbReference>
<comment type="similarity">
    <text evidence="3">Belongs to the CND2 (condensin subunit 2) family.</text>
</comment>